<dbReference type="PRINTS" id="PR00080">
    <property type="entry name" value="SDRFAMILY"/>
</dbReference>
<comment type="caution">
    <text evidence="1">The sequence shown here is derived from an EMBL/GenBank/DDBJ whole genome shotgun (WGS) entry which is preliminary data.</text>
</comment>
<proteinExistence type="predicted"/>
<dbReference type="FunFam" id="3.40.50.720:FF:000084">
    <property type="entry name" value="Short-chain dehydrogenase reductase"/>
    <property type="match status" value="1"/>
</dbReference>
<gene>
    <name evidence="1" type="ORF">LCGC14_2385180</name>
</gene>
<organism evidence="1">
    <name type="scientific">marine sediment metagenome</name>
    <dbReference type="NCBI Taxonomy" id="412755"/>
    <lineage>
        <taxon>unclassified sequences</taxon>
        <taxon>metagenomes</taxon>
        <taxon>ecological metagenomes</taxon>
    </lineage>
</organism>
<dbReference type="CDD" id="cd05233">
    <property type="entry name" value="SDR_c"/>
    <property type="match status" value="1"/>
</dbReference>
<dbReference type="AlphaFoldDB" id="A0A0F9BZS4"/>
<protein>
    <submittedName>
        <fullName evidence="1">Uncharacterized protein</fullName>
    </submittedName>
</protein>
<name>A0A0F9BZS4_9ZZZZ</name>
<dbReference type="InterPro" id="IPR036291">
    <property type="entry name" value="NAD(P)-bd_dom_sf"/>
</dbReference>
<sequence>MGQLDHKTAVITGGGTGIGRAIAKRFHGEGAYVTIAGRREEKLVETSREISPRGERILCVPADMTVEEDMEHLLAAAGEKMGGIDILVNNAGVMRFGKLDEIPPGDWDLMMKINAWGPWRLMVHVLPYMKKAGGGSIINISSIAGIKAFPGAGIYCASKAALQVISQIVAMEAALENIRVNCILPALVEDTELADPAVGEENVRQFWDKLRPLHPMGRSGKPADIADAALFFASEQSSWITGTLFNVDGGRHMATNRPAE</sequence>
<dbReference type="NCBIfam" id="NF005559">
    <property type="entry name" value="PRK07231.1"/>
    <property type="match status" value="1"/>
</dbReference>
<dbReference type="PANTHER" id="PTHR43975:SF2">
    <property type="entry name" value="EG:BACR7A4.14 PROTEIN-RELATED"/>
    <property type="match status" value="1"/>
</dbReference>
<dbReference type="SUPFAM" id="SSF51735">
    <property type="entry name" value="NAD(P)-binding Rossmann-fold domains"/>
    <property type="match status" value="1"/>
</dbReference>
<dbReference type="EMBL" id="LAZR01035466">
    <property type="protein sequence ID" value="KKL27435.1"/>
    <property type="molecule type" value="Genomic_DNA"/>
</dbReference>
<dbReference type="PANTHER" id="PTHR43975">
    <property type="entry name" value="ZGC:101858"/>
    <property type="match status" value="1"/>
</dbReference>
<accession>A0A0F9BZS4</accession>
<dbReference type="PROSITE" id="PS00061">
    <property type="entry name" value="ADH_SHORT"/>
    <property type="match status" value="1"/>
</dbReference>
<dbReference type="Gene3D" id="3.40.50.720">
    <property type="entry name" value="NAD(P)-binding Rossmann-like Domain"/>
    <property type="match status" value="1"/>
</dbReference>
<dbReference type="InterPro" id="IPR020904">
    <property type="entry name" value="Sc_DH/Rdtase_CS"/>
</dbReference>
<reference evidence="1" key="1">
    <citation type="journal article" date="2015" name="Nature">
        <title>Complex archaea that bridge the gap between prokaryotes and eukaryotes.</title>
        <authorList>
            <person name="Spang A."/>
            <person name="Saw J.H."/>
            <person name="Jorgensen S.L."/>
            <person name="Zaremba-Niedzwiedzka K."/>
            <person name="Martijn J."/>
            <person name="Lind A.E."/>
            <person name="van Eijk R."/>
            <person name="Schleper C."/>
            <person name="Guy L."/>
            <person name="Ettema T.J."/>
        </authorList>
    </citation>
    <scope>NUCLEOTIDE SEQUENCE</scope>
</reference>
<dbReference type="Pfam" id="PF13561">
    <property type="entry name" value="adh_short_C2"/>
    <property type="match status" value="1"/>
</dbReference>
<dbReference type="InterPro" id="IPR002347">
    <property type="entry name" value="SDR_fam"/>
</dbReference>
<dbReference type="PRINTS" id="PR00081">
    <property type="entry name" value="GDHRDH"/>
</dbReference>
<evidence type="ECO:0000313" key="1">
    <source>
        <dbReference type="EMBL" id="KKL27435.1"/>
    </source>
</evidence>